<sequence>MKSFMVLENHGTWSELHLCSLHTQLVCSANLQKRA</sequence>
<reference evidence="1" key="1">
    <citation type="submission" date="2005-11" db="EMBL/GenBank/DDBJ databases">
        <title>Transcriptome analysis of the Plantago major vascular tissue: Identification of vascular-specific gene expression, metabolic pathways and regulatory processes.</title>
        <authorList>
            <person name="Pommerrenig B."/>
            <person name="Niedermeier M."/>
            <person name="Kopp S."/>
            <person name="Schmid J."/>
            <person name="Dwyer R.A."/>
            <person name="McNair R.J."/>
            <person name="Klebl F."/>
            <person name="Sauer N."/>
        </authorList>
    </citation>
    <scope>NUCLEOTIDE SEQUENCE</scope>
    <source>
        <tissue evidence="1">Vascular tissue</tissue>
    </source>
</reference>
<dbReference type="AlphaFoldDB" id="Q1EML6"/>
<evidence type="ECO:0000313" key="1">
    <source>
        <dbReference type="EMBL" id="CAJ42297.1"/>
    </source>
</evidence>
<proteinExistence type="evidence at transcript level"/>
<accession>Q1EML6</accession>
<name>Q1EML6_PLAMJ</name>
<protein>
    <submittedName>
        <fullName evidence="1">Vascular protein 9</fullName>
    </submittedName>
</protein>
<dbReference type="EMBL" id="AM156924">
    <property type="protein sequence ID" value="CAJ42297.1"/>
    <property type="molecule type" value="mRNA"/>
</dbReference>
<gene>
    <name evidence="1" type="primary">vp9</name>
</gene>
<organism evidence="1">
    <name type="scientific">Plantago major</name>
    <name type="common">Common plantain</name>
    <dbReference type="NCBI Taxonomy" id="29818"/>
    <lineage>
        <taxon>Eukaryota</taxon>
        <taxon>Viridiplantae</taxon>
        <taxon>Streptophyta</taxon>
        <taxon>Embryophyta</taxon>
        <taxon>Tracheophyta</taxon>
        <taxon>Spermatophyta</taxon>
        <taxon>Magnoliopsida</taxon>
        <taxon>eudicotyledons</taxon>
        <taxon>Gunneridae</taxon>
        <taxon>Pentapetalae</taxon>
        <taxon>asterids</taxon>
        <taxon>lamiids</taxon>
        <taxon>Lamiales</taxon>
        <taxon>Plantaginaceae</taxon>
        <taxon>Plantagineae</taxon>
        <taxon>Plantago</taxon>
    </lineage>
</organism>